<proteinExistence type="predicted"/>
<dbReference type="KEGG" id="onl:102080090"/>
<evidence type="ECO:0000313" key="8">
    <source>
        <dbReference type="Proteomes" id="UP000005207"/>
    </source>
</evidence>
<keyword evidence="4" id="KW-0802">TPR repeat</keyword>
<reference evidence="8" key="1">
    <citation type="submission" date="2012-01" db="EMBL/GenBank/DDBJ databases">
        <title>The Genome Sequence of Oreochromis niloticus (Nile Tilapia).</title>
        <authorList>
            <consortium name="Broad Institute Genome Assembly Team"/>
            <consortium name="Broad Institute Sequencing Platform"/>
            <person name="Di Palma F."/>
            <person name="Johnson J."/>
            <person name="Lander E.S."/>
            <person name="Lindblad-Toh K."/>
        </authorList>
    </citation>
    <scope>NUCLEOTIDE SEQUENCE [LARGE SCALE GENOMIC DNA]</scope>
</reference>
<dbReference type="GO" id="GO:0003341">
    <property type="term" value="P:cilium movement"/>
    <property type="evidence" value="ECO:0007669"/>
    <property type="project" value="TreeGrafter"/>
</dbReference>
<evidence type="ECO:0000256" key="2">
    <source>
        <dbReference type="ARBA" id="ARBA00022490"/>
    </source>
</evidence>
<keyword evidence="2" id="KW-0963">Cytoplasm</keyword>
<dbReference type="OrthoDB" id="626167at2759"/>
<dbReference type="CTD" id="83894"/>
<dbReference type="RefSeq" id="XP_005461284.1">
    <property type="nucleotide sequence ID" value="XM_005461227.2"/>
</dbReference>
<keyword evidence="8" id="KW-1185">Reference proteome</keyword>
<dbReference type="InterPro" id="IPR051476">
    <property type="entry name" value="Bac_ResReg_Asp_Phosphatase"/>
</dbReference>
<dbReference type="GeneTree" id="ENSGT00390000008611"/>
<dbReference type="PANTHER" id="PTHR46630">
    <property type="entry name" value="TETRATRICOPEPTIDE REPEAT PROTEIN 29"/>
    <property type="match status" value="1"/>
</dbReference>
<gene>
    <name evidence="7" type="primary">TTC29</name>
</gene>
<dbReference type="Ensembl" id="ENSONIT00000014762.2">
    <property type="protein sequence ID" value="ENSONIP00000014750.2"/>
    <property type="gene ID" value="ENSONIG00000011713.2"/>
</dbReference>
<dbReference type="PANTHER" id="PTHR46630:SF1">
    <property type="entry name" value="TETRATRICOPEPTIDE REPEAT PROTEIN 29"/>
    <property type="match status" value="1"/>
</dbReference>
<comment type="subcellular location">
    <subcellularLocation>
        <location evidence="1">Cytoplasm</location>
    </subcellularLocation>
</comment>
<dbReference type="AlphaFoldDB" id="I3K0V5"/>
<dbReference type="eggNOG" id="ENOG502QQ2U">
    <property type="taxonomic scope" value="Eukaryota"/>
</dbReference>
<comment type="function">
    <text evidence="6">Axonemal protein which is implicated in axonemal and/or peri-axonemal structure assembly and regulates flagellum assembly and beating and therefore sperm motility.</text>
</comment>
<keyword evidence="3" id="KW-0677">Repeat</keyword>
<evidence type="ECO:0000256" key="6">
    <source>
        <dbReference type="ARBA" id="ARBA00044739"/>
    </source>
</evidence>
<dbReference type="OMA" id="QLAWMSG"/>
<evidence type="ECO:0000313" key="7">
    <source>
        <dbReference type="Ensembl" id="ENSONIP00000014750.2"/>
    </source>
</evidence>
<dbReference type="InterPro" id="IPR011990">
    <property type="entry name" value="TPR-like_helical_dom_sf"/>
</dbReference>
<dbReference type="GO" id="GO:0005737">
    <property type="term" value="C:cytoplasm"/>
    <property type="evidence" value="ECO:0007669"/>
    <property type="project" value="UniProtKB-SubCell"/>
</dbReference>
<evidence type="ECO:0000256" key="3">
    <source>
        <dbReference type="ARBA" id="ARBA00022737"/>
    </source>
</evidence>
<evidence type="ECO:0000256" key="1">
    <source>
        <dbReference type="ARBA" id="ARBA00004496"/>
    </source>
</evidence>
<dbReference type="InParanoid" id="I3K0V5"/>
<protein>
    <recommendedName>
        <fullName evidence="5">Tetratricopeptide repeat protein 29</fullName>
    </recommendedName>
</protein>
<dbReference type="SUPFAM" id="SSF48452">
    <property type="entry name" value="TPR-like"/>
    <property type="match status" value="1"/>
</dbReference>
<reference evidence="7" key="2">
    <citation type="submission" date="2025-08" db="UniProtKB">
        <authorList>
            <consortium name="Ensembl"/>
        </authorList>
    </citation>
    <scope>IDENTIFICATION</scope>
</reference>
<dbReference type="GeneID" id="102080090"/>
<name>I3K0V5_ORENI</name>
<organism evidence="7 8">
    <name type="scientific">Oreochromis niloticus</name>
    <name type="common">Nile tilapia</name>
    <name type="synonym">Tilapia nilotica</name>
    <dbReference type="NCBI Taxonomy" id="8128"/>
    <lineage>
        <taxon>Eukaryota</taxon>
        <taxon>Metazoa</taxon>
        <taxon>Chordata</taxon>
        <taxon>Craniata</taxon>
        <taxon>Vertebrata</taxon>
        <taxon>Euteleostomi</taxon>
        <taxon>Actinopterygii</taxon>
        <taxon>Neopterygii</taxon>
        <taxon>Teleostei</taxon>
        <taxon>Neoteleostei</taxon>
        <taxon>Acanthomorphata</taxon>
        <taxon>Ovalentaria</taxon>
        <taxon>Cichlomorphae</taxon>
        <taxon>Cichliformes</taxon>
        <taxon>Cichlidae</taxon>
        <taxon>African cichlids</taxon>
        <taxon>Pseudocrenilabrinae</taxon>
        <taxon>Oreochromini</taxon>
        <taxon>Oreochromis</taxon>
    </lineage>
</organism>
<dbReference type="Gene3D" id="1.25.40.10">
    <property type="entry name" value="Tetratricopeptide repeat domain"/>
    <property type="match status" value="1"/>
</dbReference>
<evidence type="ECO:0000256" key="5">
    <source>
        <dbReference type="ARBA" id="ARBA00040665"/>
    </source>
</evidence>
<dbReference type="Proteomes" id="UP000005207">
    <property type="component" value="Linkage group LG3"/>
</dbReference>
<dbReference type="GO" id="GO:0036126">
    <property type="term" value="C:sperm flagellum"/>
    <property type="evidence" value="ECO:0007669"/>
    <property type="project" value="TreeGrafter"/>
</dbReference>
<sequence length="484" mass="54821">MTLASLSSFISGAFRVHLTRFTVTSSWLCLSVDLQAKMNTAVGFLPEININKSKQRRSTYYSRMKQTKESLRARLNPAGPAETLTRKEIALFRSSLKQSICVRLLQEGFHRSYSELVSLLQSDQDWRAMAEPGSLRILAPPLSEQKYKMETISQHLSLAEEAERTGIWSTVCEERLLLGRFFSDPEDLWLRFYFYHSCTDREKGRFSRAATEARACLTELYLDQGDLEEARQQGELCRKQAEDGGWLDSDGRSLKLRACRDLWKIYRELAEALLAAEDHKKALTLLHEGNRRAMESEDKQLKGEAAFQVGLANQRAGDHGTAKKFFNSSMEIFHSLDDTDGLVKAYKALAKSLKSEGYIEEVVACLEKLATMSRSSRLQHRLIDVALCLGNIYFSRSQYVRAGEYCLQGYEVACTTEDVAQLQRAQVLVASAHAHATIGKYGANLTSTSPAPLQRLLDWKVKRGREDLSVEEYYSPAWFKCAIV</sequence>
<evidence type="ECO:0000256" key="4">
    <source>
        <dbReference type="ARBA" id="ARBA00022803"/>
    </source>
</evidence>
<accession>I3K0V5</accession>
<reference evidence="7" key="3">
    <citation type="submission" date="2025-09" db="UniProtKB">
        <authorList>
            <consortium name="Ensembl"/>
        </authorList>
    </citation>
    <scope>IDENTIFICATION</scope>
</reference>